<comment type="caution">
    <text evidence="2">The sequence shown here is derived from an EMBL/GenBank/DDBJ whole genome shotgun (WGS) entry which is preliminary data.</text>
</comment>
<reference evidence="2" key="1">
    <citation type="submission" date="2022-10" db="EMBL/GenBank/DDBJ databases">
        <authorList>
            <person name="Chen Y."/>
            <person name="Dougan E. K."/>
            <person name="Chan C."/>
            <person name="Rhodes N."/>
            <person name="Thang M."/>
        </authorList>
    </citation>
    <scope>NUCLEOTIDE SEQUENCE</scope>
</reference>
<dbReference type="EMBL" id="CAMXCT020005054">
    <property type="protein sequence ID" value="CAL1164612.1"/>
    <property type="molecule type" value="Genomic_DNA"/>
</dbReference>
<evidence type="ECO:0000313" key="3">
    <source>
        <dbReference type="EMBL" id="CAL4798549.1"/>
    </source>
</evidence>
<name>A0A9P1DKU0_9DINO</name>
<feature type="compositionally biased region" description="Polar residues" evidence="1">
    <location>
        <begin position="168"/>
        <end position="208"/>
    </location>
</feature>
<keyword evidence="4" id="KW-1185">Reference proteome</keyword>
<organism evidence="2">
    <name type="scientific">Cladocopium goreaui</name>
    <dbReference type="NCBI Taxonomy" id="2562237"/>
    <lineage>
        <taxon>Eukaryota</taxon>
        <taxon>Sar</taxon>
        <taxon>Alveolata</taxon>
        <taxon>Dinophyceae</taxon>
        <taxon>Suessiales</taxon>
        <taxon>Symbiodiniaceae</taxon>
        <taxon>Cladocopium</taxon>
    </lineage>
</organism>
<feature type="region of interest" description="Disordered" evidence="1">
    <location>
        <begin position="165"/>
        <end position="273"/>
    </location>
</feature>
<proteinExistence type="predicted"/>
<evidence type="ECO:0000313" key="4">
    <source>
        <dbReference type="Proteomes" id="UP001152797"/>
    </source>
</evidence>
<evidence type="ECO:0000256" key="1">
    <source>
        <dbReference type="SAM" id="MobiDB-lite"/>
    </source>
</evidence>
<feature type="compositionally biased region" description="Polar residues" evidence="1">
    <location>
        <begin position="292"/>
        <end position="301"/>
    </location>
</feature>
<accession>A0A9P1DKU0</accession>
<feature type="region of interest" description="Disordered" evidence="1">
    <location>
        <begin position="290"/>
        <end position="340"/>
    </location>
</feature>
<gene>
    <name evidence="2" type="ORF">C1SCF055_LOCUS36418</name>
</gene>
<dbReference type="AlphaFoldDB" id="A0A9P1DKU0"/>
<dbReference type="Proteomes" id="UP001152797">
    <property type="component" value="Unassembled WGS sequence"/>
</dbReference>
<dbReference type="EMBL" id="CAMXCT030005054">
    <property type="protein sequence ID" value="CAL4798549.1"/>
    <property type="molecule type" value="Genomic_DNA"/>
</dbReference>
<evidence type="ECO:0000313" key="2">
    <source>
        <dbReference type="EMBL" id="CAI4011237.1"/>
    </source>
</evidence>
<feature type="region of interest" description="Disordered" evidence="1">
    <location>
        <begin position="731"/>
        <end position="765"/>
    </location>
</feature>
<sequence>MATPHVSQTPQPTWIVVQQGHDDLPRTPSDVVVLYRTTKPGASFGTEGLGTILGKQDKLMVVHGFAQSVTVLTIHDGKADHFESMPPHVKQKFKSIQGIKRKLGVDQGTTKLFAVVLEYYKPKGPLTYELLSVRQRSGYGSATVHHVPPTAGTIREKQEFFRAPVATPGNTDASDTAGAAQSSGVPAEPSSSVPHVTSEQSEHTGTQSDLKRNDVDDTDVPTVAKETSVEDVGVETQHNAGDGIEPVHQHESHEGGMENDQKDVSMDVGSADQQTGDLNNVVEVEAFEQHTGADQTVQPTADSVDAADNHSSDETNIPQPGSPTEKPVAETTGPDDEDAKLPQVPVSVHAAQHKVNAANDQSMNNLDIDEKFVCSDAGPTDDLLSIQRLCQRMELTSYSTSFSGIDSPGRLGNELQHMKDTGTIDRLKEQVINKRALKTSMKAHCVAHGRLCTPEEGAMLHVAGTPCTADSPMGLQERQKSLPFCFFLVWAAMRIALGEPIVIQECVDQFDRSIFTEVLGAWDWTFVVLSPIQFGWPIARKDAGDLQEELTWAASRPESRWKTGVDSSSQREPPQLGDIMDDGSSVWEACLTTSEQKFYQTYMAKFPNSCYSLNQDPDAMMTLIASINLMMSSRHRRWMTGLETFSSQGFPIDPVHSYGKCCNSYALRRVAEINGLSLDLPKSSRRATLHQAGNSMHVTISGMALLYVLTQVMMDPDVMAMQKFKLDRDRSLNAQHGHRKQPSFSVSPRKRRHEDAFPALPKSRS</sequence>
<reference evidence="3 4" key="2">
    <citation type="submission" date="2024-05" db="EMBL/GenBank/DDBJ databases">
        <authorList>
            <person name="Chen Y."/>
            <person name="Shah S."/>
            <person name="Dougan E. K."/>
            <person name="Thang M."/>
            <person name="Chan C."/>
        </authorList>
    </citation>
    <scope>NUCLEOTIDE SEQUENCE [LARGE SCALE GENOMIC DNA]</scope>
</reference>
<feature type="compositionally biased region" description="Basic and acidic residues" evidence="1">
    <location>
        <begin position="245"/>
        <end position="265"/>
    </location>
</feature>
<protein>
    <submittedName>
        <fullName evidence="2">Uncharacterized protein</fullName>
    </submittedName>
</protein>
<dbReference type="EMBL" id="CAMXCT010005054">
    <property type="protein sequence ID" value="CAI4011237.1"/>
    <property type="molecule type" value="Genomic_DNA"/>
</dbReference>